<reference evidence="3" key="1">
    <citation type="journal article" date="1997" name="J. Ferment. Bioeng.">
        <title>Cloning and characterization of genes involved in the degradation of dibenzofuran by Terrabacter sp. strain DBF63.</title>
        <authorList>
            <person name="Kasuga K."/>
            <person name="Nojiri H."/>
            <person name="Yamane H."/>
            <person name="Kodama T."/>
            <person name="Omori T."/>
        </authorList>
    </citation>
    <scope>NUCLEOTIDE SEQUENCE</scope>
    <source>
        <strain evidence="3">DBF63</strain>
        <plasmid evidence="3">pDBF1</plasmid>
    </source>
</reference>
<reference evidence="3" key="7">
    <citation type="journal article" date="2005" name="Microbiology (Mosc.)">
        <title>The fluorene catabolic linear plasmid in Terrabacter sp. strain DBF63 carries the beta-ketoadipate pathway genes, pcaRHGBDCFIJ, also found in proteobacteria.</title>
        <authorList>
            <person name="Habe H."/>
            <person name="Chung J.-S."/>
            <person name="Ishida A."/>
            <person name="Kasuga K."/>
            <person name="Ide K."/>
            <person name="Takemura T."/>
            <person name="Nojiri H."/>
            <person name="Yamane H."/>
            <person name="Omori T."/>
        </authorList>
    </citation>
    <scope>NUCLEOTIDE SEQUENCE</scope>
    <source>
        <strain evidence="3">DBF63</strain>
        <plasmid evidence="3">pDBF1</plasmid>
    </source>
</reference>
<reference evidence="3" key="2">
    <citation type="journal article" date="2001" name="Biochem. Biophys. Res. Commun.">
        <title>Isolation and characterization of the genes encoding a novel oxygenase component of angular dioxygenase from the gram-positive dibenzofuran-degrader Terrabacter sp. strain DBF63.</title>
        <authorList>
            <person name="Kasuga K."/>
            <person name="Habe H."/>
            <person name="Chung J."/>
            <person name="Yoshida T."/>
            <person name="Nojiri H."/>
            <person name="Yamane H."/>
            <person name="Omori T."/>
        </authorList>
    </citation>
    <scope>NUCLEOTIDE SEQUENCE</scope>
    <source>
        <strain evidence="3">DBF63</strain>
        <plasmid evidence="3">pDBF1</plasmid>
    </source>
</reference>
<reference evidence="3" key="5">
    <citation type="journal article" date="2004" name="J. Bacteriol.">
        <title>Characterization of the upper pathway genes for fluorene metabolism in Terrabacter sp. strain DBF63.</title>
        <authorList>
            <person name="Habe H."/>
            <person name="Chung J."/>
            <person name="Kato H."/>
            <person name="Ayabe Y."/>
            <person name="Kasuga K."/>
            <person name="Yoshida T."/>
            <person name="Nojiri H."/>
            <person name="Yamane H."/>
            <person name="Omori T."/>
        </authorList>
    </citation>
    <scope>NUCLEOTIDE SEQUENCE</scope>
    <source>
        <strain evidence="3">DBF63</strain>
        <plasmid evidence="3">pDBF1</plasmid>
    </source>
</reference>
<feature type="domain" description="RES" evidence="2">
    <location>
        <begin position="27"/>
        <end position="120"/>
    </location>
</feature>
<dbReference type="EMBL" id="AP008980">
    <property type="protein sequence ID" value="BAE45065.1"/>
    <property type="molecule type" value="Genomic_DNA"/>
</dbReference>
<reference evidence="3" key="3">
    <citation type="journal article" date="2003" name="Appl. Microbiol. Biotechnol.">
        <title>Phthalate catabolic gene cluster is linked to the angular dioxygenase gene in Terrabacter sp. strain DBF63.</title>
        <authorList>
            <person name="Habe H."/>
            <person name="Miyakoshi M."/>
            <person name="Chung J."/>
            <person name="Kasuga K."/>
            <person name="Yoshida T."/>
            <person name="Nojiri H."/>
            <person name="Omori T."/>
        </authorList>
    </citation>
    <scope>NUCLEOTIDE SEQUENCE</scope>
    <source>
        <strain evidence="3">DBF63</strain>
        <plasmid evidence="3">pDBF1</plasmid>
    </source>
</reference>
<dbReference type="Pfam" id="PF08808">
    <property type="entry name" value="RES"/>
    <property type="match status" value="1"/>
</dbReference>
<name>Q3MNQ0_TERSD</name>
<reference evidence="3" key="6">
    <citation type="journal article" date="2005" name="Appl. Microbiol. Biotechnol.">
        <title>Characterization of [3Fe-4S] ferredoxin DbfA3, which functions in the angular dioxygenase system of Terrabacter sp. strain DBF63.</title>
        <authorList>
            <person name="Takagi T."/>
            <person name="Habe H."/>
            <person name="Yoshida T."/>
            <person name="Yamane H."/>
            <person name="Omori T."/>
            <person name="Nojiri H."/>
        </authorList>
    </citation>
    <scope>NUCLEOTIDE SEQUENCE</scope>
    <source>
        <strain evidence="3">DBF63</strain>
        <plasmid evidence="3">pDBF1</plasmid>
    </source>
</reference>
<dbReference type="InterPro" id="IPR014914">
    <property type="entry name" value="RES_dom"/>
</dbReference>
<organism evidence="3">
    <name type="scientific">Terrabacter sp. (strain DBF63)</name>
    <dbReference type="NCBI Taxonomy" id="150395"/>
    <lineage>
        <taxon>Bacteria</taxon>
        <taxon>Bacillati</taxon>
        <taxon>Actinomycetota</taxon>
        <taxon>Actinomycetes</taxon>
        <taxon>Micrococcales</taxon>
        <taxon>Intrasporangiaceae</taxon>
        <taxon>Terrabacter</taxon>
    </lineage>
</organism>
<keyword evidence="3" id="KW-0614">Plasmid</keyword>
<feature type="region of interest" description="Disordered" evidence="1">
    <location>
        <begin position="248"/>
        <end position="271"/>
    </location>
</feature>
<accession>Q3MNQ0</accession>
<dbReference type="AlphaFoldDB" id="Q3MNQ0"/>
<protein>
    <recommendedName>
        <fullName evidence="2">RES domain-containing protein</fullName>
    </recommendedName>
</protein>
<proteinExistence type="predicted"/>
<evidence type="ECO:0000259" key="2">
    <source>
        <dbReference type="Pfam" id="PF08808"/>
    </source>
</evidence>
<geneLocation type="plasmid" evidence="3">
    <name>pDBF1</name>
</geneLocation>
<evidence type="ECO:0000313" key="3">
    <source>
        <dbReference type="EMBL" id="BAE45065.1"/>
    </source>
</evidence>
<sequence length="271" mass="29943">MRPTVSDAARRCTSTGLRIVAHHDRRVVRIAKPSYGALGPQVREMTPTREAIQSWGRYDATGAATVYAAANPETAFREVLAYLAPSPGLRNTRLSDVFTEEGSGDHRTLIEAITADWDDLWSIHPKKIVQGWREARALYRLMLPSSGWFVDIAHQDSLDALNHGLARLLHETGKGRLTLGDLCGEDRRWTVLAARWIYEQILDDGSLAHGLEFSSKHGSNAACWAVWLRRVADGAEPISEPTRVLHETRIEPPDRNAPMEAPGGGVSRPAA</sequence>
<evidence type="ECO:0000256" key="1">
    <source>
        <dbReference type="SAM" id="MobiDB-lite"/>
    </source>
</evidence>
<feature type="compositionally biased region" description="Gly residues" evidence="1">
    <location>
        <begin position="262"/>
        <end position="271"/>
    </location>
</feature>
<reference evidence="3" key="4">
    <citation type="journal article" date="2004" name="FEMS Microbiol. Lett.">
        <title>Genetic characterization of the dibenzofuran-degrading Actinobacteria carrying the dbfA1A2 gene homologues isolated from activated sludge.</title>
        <authorList>
            <person name="Noumura T."/>
            <person name="Habe H."/>
            <person name="Widada J."/>
            <person name="Chung J.S."/>
            <person name="Yoshida T."/>
            <person name="Nojiri H."/>
            <person name="Omori T."/>
        </authorList>
    </citation>
    <scope>NUCLEOTIDE SEQUENCE</scope>
    <source>
        <strain evidence="3">DBF63</strain>
        <plasmid evidence="3">pDBF1</plasmid>
    </source>
</reference>